<protein>
    <submittedName>
        <fullName evidence="2">Ribonuclease kappa</fullName>
    </submittedName>
</protein>
<sequence length="97" mass="11272">MRKLCPLCGPKLSAFCMMISIWGVLFLGLLGIFFYSQAVTLFPELPFRERDEKEFSASVVEQKYSEKAIQCWIASGMYLVTLILVFWQNKYNQKAIF</sequence>
<proteinExistence type="predicted"/>
<evidence type="ECO:0000313" key="2">
    <source>
        <dbReference type="WBParaSite" id="JU765_v2.g19834.t1"/>
    </source>
</evidence>
<evidence type="ECO:0000313" key="1">
    <source>
        <dbReference type="Proteomes" id="UP000887576"/>
    </source>
</evidence>
<dbReference type="WBParaSite" id="JU765_v2.g19834.t1">
    <property type="protein sequence ID" value="JU765_v2.g19834.t1"/>
    <property type="gene ID" value="JU765_v2.g19834"/>
</dbReference>
<reference evidence="2" key="1">
    <citation type="submission" date="2022-11" db="UniProtKB">
        <authorList>
            <consortium name="WormBaseParasite"/>
        </authorList>
    </citation>
    <scope>IDENTIFICATION</scope>
</reference>
<dbReference type="Proteomes" id="UP000887576">
    <property type="component" value="Unplaced"/>
</dbReference>
<name>A0AC34QVA6_9BILA</name>
<accession>A0AC34QVA6</accession>
<organism evidence="1 2">
    <name type="scientific">Panagrolaimus sp. JU765</name>
    <dbReference type="NCBI Taxonomy" id="591449"/>
    <lineage>
        <taxon>Eukaryota</taxon>
        <taxon>Metazoa</taxon>
        <taxon>Ecdysozoa</taxon>
        <taxon>Nematoda</taxon>
        <taxon>Chromadorea</taxon>
        <taxon>Rhabditida</taxon>
        <taxon>Tylenchina</taxon>
        <taxon>Panagrolaimomorpha</taxon>
        <taxon>Panagrolaimoidea</taxon>
        <taxon>Panagrolaimidae</taxon>
        <taxon>Panagrolaimus</taxon>
    </lineage>
</organism>